<dbReference type="OMA" id="PPGPNYD"/>
<reference evidence="2 3" key="1">
    <citation type="submission" date="2008-07" db="EMBL/GenBank/DDBJ databases">
        <authorList>
            <person name="El-Sayed N."/>
            <person name="Caler E."/>
            <person name="Inman J."/>
            <person name="Amedeo P."/>
            <person name="Hass B."/>
            <person name="Wortman J."/>
        </authorList>
    </citation>
    <scope>NUCLEOTIDE SEQUENCE [LARGE SCALE GENOMIC DNA]</scope>
    <source>
        <strain evidence="3">ATCC 50983 / TXsc</strain>
    </source>
</reference>
<protein>
    <submittedName>
        <fullName evidence="2">Uncharacterized protein</fullName>
    </submittedName>
</protein>
<feature type="compositionally biased region" description="Polar residues" evidence="1">
    <location>
        <begin position="741"/>
        <end position="751"/>
    </location>
</feature>
<feature type="compositionally biased region" description="Basic residues" evidence="1">
    <location>
        <begin position="792"/>
        <end position="801"/>
    </location>
</feature>
<evidence type="ECO:0000256" key="1">
    <source>
        <dbReference type="SAM" id="MobiDB-lite"/>
    </source>
</evidence>
<feature type="region of interest" description="Disordered" evidence="1">
    <location>
        <begin position="155"/>
        <end position="189"/>
    </location>
</feature>
<dbReference type="RefSeq" id="XP_002785642.1">
    <property type="nucleotide sequence ID" value="XM_002785596.1"/>
</dbReference>
<accession>C5KDY5</accession>
<evidence type="ECO:0000313" key="3">
    <source>
        <dbReference type="Proteomes" id="UP000007800"/>
    </source>
</evidence>
<feature type="compositionally biased region" description="Basic and acidic residues" evidence="1">
    <location>
        <begin position="713"/>
        <end position="723"/>
    </location>
</feature>
<dbReference type="EMBL" id="GG672124">
    <property type="protein sequence ID" value="EER17438.1"/>
    <property type="molecule type" value="Genomic_DNA"/>
</dbReference>
<organism evidence="3">
    <name type="scientific">Perkinsus marinus (strain ATCC 50983 / TXsc)</name>
    <dbReference type="NCBI Taxonomy" id="423536"/>
    <lineage>
        <taxon>Eukaryota</taxon>
        <taxon>Sar</taxon>
        <taxon>Alveolata</taxon>
        <taxon>Perkinsozoa</taxon>
        <taxon>Perkinsea</taxon>
        <taxon>Perkinsida</taxon>
        <taxon>Perkinsidae</taxon>
        <taxon>Perkinsus</taxon>
    </lineage>
</organism>
<gene>
    <name evidence="2" type="ORF">Pmar_PMAR022390</name>
</gene>
<feature type="compositionally biased region" description="Basic and acidic residues" evidence="1">
    <location>
        <begin position="831"/>
        <end position="840"/>
    </location>
</feature>
<feature type="compositionally biased region" description="Polar residues" evidence="1">
    <location>
        <begin position="510"/>
        <end position="531"/>
    </location>
</feature>
<feature type="region of interest" description="Disordered" evidence="1">
    <location>
        <begin position="608"/>
        <end position="679"/>
    </location>
</feature>
<feature type="compositionally biased region" description="Basic residues" evidence="1">
    <location>
        <begin position="765"/>
        <end position="783"/>
    </location>
</feature>
<feature type="region of interest" description="Disordered" evidence="1">
    <location>
        <begin position="270"/>
        <end position="297"/>
    </location>
</feature>
<sequence length="1010" mass="111886">MANHGQFPPVHGGGSSSAAYPPPPPAGVSYPHPDEVYPPYVWAPAFPGGFALPPGPNYDDNPAWVRFRQAMSHPMATPVVPEAARKRTNEVLARLSEERKQLMSRFPPLTPSSVGGQQYQGGFTTPLPRGIEGLVSPRGHGHQGLGPTMNVIHEESPHQEQAPPGSAPTFGEGPRFGTAEARSPEERAVAARRRNTMLRTSLPNRRSTIDNFLNRDFRRSLSADTRIENEPPGDAYEDKENYHRSSNMTEGRLRNHHLDQTAAFGSFEPAQVSPRLKRRSTTGGVPNRPARPVLFSRGTGNADIRDVHAMCCDACPCKNGGKAVCCEHCSLKDENRHKKRADRGEVKDTACNTDWEGEGVTKGGLSNAVKMRRKRPRNSSPSDENGQEGRRRSSEDVCHHIGPWRGEVPPRPTPPEDAAVPERIARPEMRKAGSRVRGEQQLHHSSQTSYEGTFQSLLDEAEAAVTEVVNQHERRHHQQQSHRAHRRAHHRGGHREERRKKETGVPRQGGSLSSADDLQPDQPQGKGTSYDSPVGGHSNPVEESYEDPDETARHLSFDEDLSFDVAVEAEPDFIVPVMDEEDTISDIPLPHDQPQRGGQHTLEEISFTNQHRRGGRGNKMVDTSLQVGPELYPPVPAPTRKKTTQRRRNRDPESSDGTLEEEFEQHRYGRGAPRSTRRAPLDILKGERIIYKRTDSGDDLMIGVLTRHKHDKKRNDHSLEGGRSRRSSAVERASFHKNRASQESYDPNQSAAMRAPVSEGSSRAQQKRKGQVVEKRGKKKAVSRTRQPQPKAKSRAARKKTGVINAKKGAQKVAAANASKGQQDTIRANKKNRDSRKEVTGTDGVVAHAHRGGGPTCAQYCPEDKCWKSDGMDREIPAGHKLVSYAKDRTMKIFTNVRCVVPLDSQHFMPVLFQLGPLQQKLPETVSEGSSAIITILECGEGGDKAVDEFPVSVKYEDKERSLGAGDFFIVRAGITYSILNEHRTKDAKILMVLRQDTVEDSGLNSDVEA</sequence>
<feature type="region of interest" description="Disordered" evidence="1">
    <location>
        <begin position="1"/>
        <end position="26"/>
    </location>
</feature>
<dbReference type="OrthoDB" id="439163at2759"/>
<proteinExistence type="predicted"/>
<dbReference type="Proteomes" id="UP000007800">
    <property type="component" value="Unassembled WGS sequence"/>
</dbReference>
<dbReference type="GeneID" id="9062568"/>
<feature type="compositionally biased region" description="Basic and acidic residues" evidence="1">
    <location>
        <begin position="387"/>
        <end position="399"/>
    </location>
</feature>
<feature type="compositionally biased region" description="Polar residues" evidence="1">
    <location>
        <begin position="443"/>
        <end position="452"/>
    </location>
</feature>
<dbReference type="AlphaFoldDB" id="C5KDY5"/>
<evidence type="ECO:0000313" key="2">
    <source>
        <dbReference type="EMBL" id="EER17438.1"/>
    </source>
</evidence>
<feature type="compositionally biased region" description="Basic and acidic residues" evidence="1">
    <location>
        <begin position="494"/>
        <end position="504"/>
    </location>
</feature>
<feature type="region of interest" description="Disordered" evidence="1">
    <location>
        <begin position="468"/>
        <end position="552"/>
    </location>
</feature>
<dbReference type="InParanoid" id="C5KDY5"/>
<feature type="region of interest" description="Disordered" evidence="1">
    <location>
        <begin position="353"/>
        <end position="452"/>
    </location>
</feature>
<keyword evidence="3" id="KW-1185">Reference proteome</keyword>
<feature type="compositionally biased region" description="Basic and acidic residues" evidence="1">
    <location>
        <begin position="423"/>
        <end position="442"/>
    </location>
</feature>
<feature type="region of interest" description="Disordered" evidence="1">
    <location>
        <begin position="709"/>
        <end position="840"/>
    </location>
</feature>
<feature type="compositionally biased region" description="Basic residues" evidence="1">
    <location>
        <begin position="473"/>
        <end position="493"/>
    </location>
</feature>
<feature type="compositionally biased region" description="Basic residues" evidence="1">
    <location>
        <begin position="639"/>
        <end position="649"/>
    </location>
</feature>
<name>C5KDY5_PERM5</name>